<dbReference type="Proteomes" id="UP001376459">
    <property type="component" value="Unassembled WGS sequence"/>
</dbReference>
<gene>
    <name evidence="1" type="ORF">WKI71_14270</name>
</gene>
<evidence type="ECO:0000313" key="1">
    <source>
        <dbReference type="EMBL" id="MEJ8669201.1"/>
    </source>
</evidence>
<protein>
    <submittedName>
        <fullName evidence="1">Uncharacterized protein</fullName>
    </submittedName>
</protein>
<proteinExistence type="predicted"/>
<keyword evidence="2" id="KW-1185">Reference proteome</keyword>
<dbReference type="EMBL" id="JBBKAK010000001">
    <property type="protein sequence ID" value="MEJ8669201.1"/>
    <property type="molecule type" value="Genomic_DNA"/>
</dbReference>
<name>A0ABU8UJW4_9ACTN</name>
<accession>A0ABU8UJW4</accession>
<sequence length="62" mass="6360">MPGYMQEHHARAVHFLGVSLDDVVLDVSGLGGEDGEVVTGQRELTAQLAAGGRGGLGVFQPG</sequence>
<reference evidence="1 2" key="1">
    <citation type="submission" date="2024-03" db="EMBL/GenBank/DDBJ databases">
        <title>Novel Streptomyces species of biotechnological and ecological value are a feature of Machair soil.</title>
        <authorList>
            <person name="Prole J.R."/>
            <person name="Goodfellow M."/>
            <person name="Allenby N."/>
            <person name="Ward A.C."/>
        </authorList>
    </citation>
    <scope>NUCLEOTIDE SEQUENCE [LARGE SCALE GENOMIC DNA]</scope>
    <source>
        <strain evidence="1 2">MS1.AVA.1</strain>
    </source>
</reference>
<evidence type="ECO:0000313" key="2">
    <source>
        <dbReference type="Proteomes" id="UP001376459"/>
    </source>
</evidence>
<comment type="caution">
    <text evidence="1">The sequence shown here is derived from an EMBL/GenBank/DDBJ whole genome shotgun (WGS) entry which is preliminary data.</text>
</comment>
<organism evidence="1 2">
    <name type="scientific">Streptomyces machairae</name>
    <dbReference type="NCBI Taxonomy" id="3134109"/>
    <lineage>
        <taxon>Bacteria</taxon>
        <taxon>Bacillati</taxon>
        <taxon>Actinomycetota</taxon>
        <taxon>Actinomycetes</taxon>
        <taxon>Kitasatosporales</taxon>
        <taxon>Streptomycetaceae</taxon>
        <taxon>Streptomyces</taxon>
    </lineage>
</organism>